<name>A0A426U344_9CHLR</name>
<dbReference type="EC" id="4.1.2.40" evidence="4"/>
<evidence type="ECO:0000256" key="3">
    <source>
        <dbReference type="ARBA" id="ARBA00008679"/>
    </source>
</evidence>
<comment type="caution">
    <text evidence="7">The sequence shown here is derived from an EMBL/GenBank/DDBJ whole genome shotgun (WGS) entry which is preliminary data.</text>
</comment>
<dbReference type="UniPathway" id="UPA00704">
    <property type="reaction ID" value="UER00716"/>
</dbReference>
<organism evidence="7 8">
    <name type="scientific">Candidatus Viridilinea halotolerans</name>
    <dbReference type="NCBI Taxonomy" id="2491704"/>
    <lineage>
        <taxon>Bacteria</taxon>
        <taxon>Bacillati</taxon>
        <taxon>Chloroflexota</taxon>
        <taxon>Chloroflexia</taxon>
        <taxon>Chloroflexales</taxon>
        <taxon>Chloroflexineae</taxon>
        <taxon>Oscillochloridaceae</taxon>
        <taxon>Candidatus Viridilinea</taxon>
    </lineage>
</organism>
<reference evidence="7 8" key="1">
    <citation type="submission" date="2018-12" db="EMBL/GenBank/DDBJ databases">
        <title>Genome Sequence of Candidatus Viridilinea halotolerans isolated from saline sulfide-rich spring.</title>
        <authorList>
            <person name="Grouzdev D.S."/>
            <person name="Burganskaya E.I."/>
            <person name="Krutkina M.S."/>
            <person name="Sukhacheva M.V."/>
            <person name="Gorlenko V.M."/>
        </authorList>
    </citation>
    <scope>NUCLEOTIDE SEQUENCE [LARGE SCALE GENOMIC DNA]</scope>
    <source>
        <strain evidence="7">Chok-6</strain>
    </source>
</reference>
<evidence type="ECO:0000256" key="5">
    <source>
        <dbReference type="ARBA" id="ARBA00022736"/>
    </source>
</evidence>
<dbReference type="Proteomes" id="UP000280307">
    <property type="component" value="Unassembled WGS sequence"/>
</dbReference>
<dbReference type="InterPro" id="IPR002915">
    <property type="entry name" value="DeoC/FbaB/LacD_aldolase"/>
</dbReference>
<dbReference type="Pfam" id="PF01791">
    <property type="entry name" value="DeoC"/>
    <property type="match status" value="1"/>
</dbReference>
<dbReference type="PANTHER" id="PTHR39340:SF1">
    <property type="entry name" value="SULFOFRUCTOSEPHOSPHATE ALDOLASE"/>
    <property type="match status" value="1"/>
</dbReference>
<comment type="catalytic activity">
    <reaction evidence="1">
        <text>D-tagatofuranose 1,6-bisphosphate = D-glyceraldehyde 3-phosphate + dihydroxyacetone phosphate</text>
        <dbReference type="Rhea" id="RHEA:22948"/>
        <dbReference type="ChEBI" id="CHEBI:57642"/>
        <dbReference type="ChEBI" id="CHEBI:58694"/>
        <dbReference type="ChEBI" id="CHEBI:59776"/>
        <dbReference type="EC" id="4.1.2.40"/>
    </reaction>
</comment>
<evidence type="ECO:0000256" key="6">
    <source>
        <dbReference type="ARBA" id="ARBA00023239"/>
    </source>
</evidence>
<evidence type="ECO:0000256" key="1">
    <source>
        <dbReference type="ARBA" id="ARBA00000567"/>
    </source>
</evidence>
<dbReference type="EMBL" id="RSAS01000297">
    <property type="protein sequence ID" value="RRR74078.1"/>
    <property type="molecule type" value="Genomic_DNA"/>
</dbReference>
<gene>
    <name evidence="7" type="ORF">EI684_07755</name>
</gene>
<dbReference type="HAMAP" id="MF_00734">
    <property type="entry name" value="LacD"/>
    <property type="match status" value="1"/>
</dbReference>
<proteinExistence type="inferred from homology"/>
<dbReference type="AlphaFoldDB" id="A0A426U344"/>
<dbReference type="InterPro" id="IPR005927">
    <property type="entry name" value="Tag_1.6-dipho_adolase"/>
</dbReference>
<dbReference type="GO" id="GO:2001059">
    <property type="term" value="P:D-tagatose 6-phosphate catabolic process"/>
    <property type="evidence" value="ECO:0007669"/>
    <property type="project" value="UniProtKB-UniPathway"/>
</dbReference>
<dbReference type="SUPFAM" id="SSF51569">
    <property type="entry name" value="Aldolase"/>
    <property type="match status" value="1"/>
</dbReference>
<dbReference type="GO" id="GO:0019512">
    <property type="term" value="P:lactose catabolic process via tagatose-6-phosphate"/>
    <property type="evidence" value="ECO:0007669"/>
    <property type="project" value="InterPro"/>
</dbReference>
<comment type="similarity">
    <text evidence="3">Belongs to the aldolase LacD family.</text>
</comment>
<dbReference type="PANTHER" id="PTHR39340">
    <property type="entry name" value="SULFOFRUCTOSEPHOSPHATE ALDOLASE"/>
    <property type="match status" value="1"/>
</dbReference>
<dbReference type="NCBIfam" id="NF009498">
    <property type="entry name" value="PRK12858.1"/>
    <property type="match status" value="1"/>
</dbReference>
<evidence type="ECO:0000256" key="2">
    <source>
        <dbReference type="ARBA" id="ARBA00005191"/>
    </source>
</evidence>
<accession>A0A426U344</accession>
<dbReference type="GO" id="GO:0061595">
    <property type="term" value="F:6-deoxy-6-sulfofructose-1-phosphate aldolase activity"/>
    <property type="evidence" value="ECO:0007669"/>
    <property type="project" value="TreeGrafter"/>
</dbReference>
<evidence type="ECO:0000313" key="8">
    <source>
        <dbReference type="Proteomes" id="UP000280307"/>
    </source>
</evidence>
<dbReference type="InterPro" id="IPR050552">
    <property type="entry name" value="LacD_aldolase"/>
</dbReference>
<evidence type="ECO:0000256" key="4">
    <source>
        <dbReference type="ARBA" id="ARBA00012905"/>
    </source>
</evidence>
<dbReference type="GO" id="GO:1902777">
    <property type="term" value="P:6-sulfoquinovose(1-) catabolic process"/>
    <property type="evidence" value="ECO:0007669"/>
    <property type="project" value="TreeGrafter"/>
</dbReference>
<dbReference type="InterPro" id="IPR013785">
    <property type="entry name" value="Aldolase_TIM"/>
</dbReference>
<keyword evidence="6" id="KW-0456">Lyase</keyword>
<keyword evidence="5" id="KW-0423">Lactose metabolism</keyword>
<protein>
    <recommendedName>
        <fullName evidence="4">tagatose-bisphosphate aldolase</fullName>
        <ecNumber evidence="4">4.1.2.40</ecNumber>
    </recommendedName>
</protein>
<comment type="pathway">
    <text evidence="2">Carbohydrate metabolism; D-tagatose 6-phosphate degradation; D-glyceraldehyde 3-phosphate and glycerone phosphate from D-tagatose 6-phosphate: step 2/2.</text>
</comment>
<sequence length="339" mass="37014">MAKVQMTRGKFAGIQACANEHGIIAAAAMDQRGSLKKAIAKARGSEASDGDMTIFKTAVTRVLTKHSTAILMDPEYGLPALEHKAPGTGVLLAYEKTGYDVNTKGRLPDLLGEWSVHRIKAAGGDAVKILLYYNPFDEARINEIKHAFIERIGAECKAVDIPFFLEPICYDDDMDDKSLEFARVKPKYVTAYMAEFSKPQYNVDVLKVEVPVNMKYVEGSRASSGESAYTREEAKELFRSAAAVALKPFIYLSAGVSNEVFIETLELAIEAGTPFSGVLCGRATWQEGIPVYGQQGDAALEAWLEGQGVTNITNLNNTLAKGARPWWDAYGGKDQIEVV</sequence>
<dbReference type="GO" id="GO:0009024">
    <property type="term" value="F:tagatose-6-phosphate kinase activity"/>
    <property type="evidence" value="ECO:0007669"/>
    <property type="project" value="InterPro"/>
</dbReference>
<dbReference type="Gene3D" id="3.20.20.70">
    <property type="entry name" value="Aldolase class I"/>
    <property type="match status" value="1"/>
</dbReference>
<dbReference type="SMART" id="SM01133">
    <property type="entry name" value="DeoC"/>
    <property type="match status" value="1"/>
</dbReference>
<evidence type="ECO:0000313" key="7">
    <source>
        <dbReference type="EMBL" id="RRR74078.1"/>
    </source>
</evidence>
<dbReference type="GO" id="GO:0009025">
    <property type="term" value="F:tagatose-bisphosphate aldolase activity"/>
    <property type="evidence" value="ECO:0007669"/>
    <property type="project" value="UniProtKB-EC"/>
</dbReference>